<keyword evidence="5" id="KW-1133">Transmembrane helix</keyword>
<dbReference type="SUPFAM" id="SSF58104">
    <property type="entry name" value="Methyl-accepting chemotaxis protein (MCP) signaling domain"/>
    <property type="match status" value="1"/>
</dbReference>
<dbReference type="InterPro" id="IPR003660">
    <property type="entry name" value="HAMP_dom"/>
</dbReference>
<evidence type="ECO:0000313" key="9">
    <source>
        <dbReference type="Proteomes" id="UP000595095"/>
    </source>
</evidence>
<evidence type="ECO:0000256" key="5">
    <source>
        <dbReference type="SAM" id="Phobius"/>
    </source>
</evidence>
<sequence length="672" mass="73491">MRLTVVKKIIIGFAIFWLLLLIIGVLSFFGLTEIRQAAVSVVEEKMPLQIQMMEIKSETLTLATIVANGFHKTEPAALTRNANEFSALSTKFNAQLTQLEQRTVNSVRQQTIEQAIAQSQQFIEAASLMYQALQQKLQLQKQRTARYTEVLNSADEASALMLDLSYLDNNAPGLETLIGAGTNIDNKLLTLNQALADLIQADQRSATSAVIEDLNYQFSNLTVDKDFLNRLAETIDNDGTVKAFNEEFEKLTDAVNSPETGLIALHLAVQQAAEQSIEYHNEADRALGQALAATNTLFEAVSKATIEGQHSIVETVQESLLETLVVTAVGLVAAFILGTMATRSIARPLTQINHGLDALAQGDLTTSLNEKGNDEFSVLAHKVNMLIQSLRELIGNIHTQETQLVAISKDSVAMGEQSLKDVDEQREQVTRTAENTQNVQHTSRSNLTQIKRSSTSLQTITRQSEAISSLVEQCRRQSNEQAAQADESARTIARLDENSRNIGSILDVIKTIAEQTNLLALNAAIEAARAGEQGRGFAVVADEVRTLANRTQHSTEEIERMISSLQQDASSAVTAITAGREQARAGVDVIEQVKQQVAQISEIIGQLGQINEHIVADTQQQDSLLAEVASSLETIVQLADSSAHSTHQANDAVMQLDSQMDSLRKAVERFRL</sequence>
<evidence type="ECO:0000259" key="6">
    <source>
        <dbReference type="PROSITE" id="PS50111"/>
    </source>
</evidence>
<evidence type="ECO:0000259" key="7">
    <source>
        <dbReference type="PROSITE" id="PS50885"/>
    </source>
</evidence>
<dbReference type="GO" id="GO:0016020">
    <property type="term" value="C:membrane"/>
    <property type="evidence" value="ECO:0007669"/>
    <property type="project" value="UniProtKB-SubCell"/>
</dbReference>
<dbReference type="Pfam" id="PF00672">
    <property type="entry name" value="HAMP"/>
    <property type="match status" value="1"/>
</dbReference>
<protein>
    <submittedName>
        <fullName evidence="8">MCP four helix bundle domain-containing protein</fullName>
    </submittedName>
</protein>
<dbReference type="AlphaFoldDB" id="A0A7S9DWB6"/>
<dbReference type="Pfam" id="PF12729">
    <property type="entry name" value="4HB_MCP_1"/>
    <property type="match status" value="1"/>
</dbReference>
<evidence type="ECO:0000256" key="1">
    <source>
        <dbReference type="ARBA" id="ARBA00004370"/>
    </source>
</evidence>
<keyword evidence="2 4" id="KW-0807">Transducer</keyword>
<keyword evidence="5" id="KW-0812">Transmembrane</keyword>
<dbReference type="KEGG" id="smaa:IT774_09195"/>
<dbReference type="GO" id="GO:0007165">
    <property type="term" value="P:signal transduction"/>
    <property type="evidence" value="ECO:0007669"/>
    <property type="project" value="UniProtKB-KW"/>
</dbReference>
<gene>
    <name evidence="8" type="ORF">IT774_09195</name>
</gene>
<dbReference type="SMART" id="SM00304">
    <property type="entry name" value="HAMP"/>
    <property type="match status" value="1"/>
</dbReference>
<proteinExistence type="inferred from homology"/>
<comment type="subcellular location">
    <subcellularLocation>
        <location evidence="1">Membrane</location>
    </subcellularLocation>
</comment>
<dbReference type="CDD" id="cd06225">
    <property type="entry name" value="HAMP"/>
    <property type="match status" value="1"/>
</dbReference>
<dbReference type="Pfam" id="PF00015">
    <property type="entry name" value="MCPsignal"/>
    <property type="match status" value="1"/>
</dbReference>
<dbReference type="PROSITE" id="PS50111">
    <property type="entry name" value="CHEMOTAXIS_TRANSDUC_2"/>
    <property type="match status" value="1"/>
</dbReference>
<dbReference type="InterPro" id="IPR004089">
    <property type="entry name" value="MCPsignal_dom"/>
</dbReference>
<name>A0A7S9DWB6_9ALTE</name>
<feature type="transmembrane region" description="Helical" evidence="5">
    <location>
        <begin position="9"/>
        <end position="31"/>
    </location>
</feature>
<dbReference type="EMBL" id="CP064795">
    <property type="protein sequence ID" value="QPG04435.1"/>
    <property type="molecule type" value="Genomic_DNA"/>
</dbReference>
<evidence type="ECO:0000256" key="3">
    <source>
        <dbReference type="ARBA" id="ARBA00029447"/>
    </source>
</evidence>
<dbReference type="RefSeq" id="WP_195809531.1">
    <property type="nucleotide sequence ID" value="NZ_CP064795.1"/>
</dbReference>
<dbReference type="PANTHER" id="PTHR32089">
    <property type="entry name" value="METHYL-ACCEPTING CHEMOTAXIS PROTEIN MCPB"/>
    <property type="match status" value="1"/>
</dbReference>
<evidence type="ECO:0000256" key="2">
    <source>
        <dbReference type="ARBA" id="ARBA00023224"/>
    </source>
</evidence>
<organism evidence="8 9">
    <name type="scientific">Salinimonas marina</name>
    <dbReference type="NCBI Taxonomy" id="2785918"/>
    <lineage>
        <taxon>Bacteria</taxon>
        <taxon>Pseudomonadati</taxon>
        <taxon>Pseudomonadota</taxon>
        <taxon>Gammaproteobacteria</taxon>
        <taxon>Alteromonadales</taxon>
        <taxon>Alteromonadaceae</taxon>
        <taxon>Alteromonas/Salinimonas group</taxon>
        <taxon>Salinimonas</taxon>
    </lineage>
</organism>
<evidence type="ECO:0000313" key="8">
    <source>
        <dbReference type="EMBL" id="QPG04435.1"/>
    </source>
</evidence>
<evidence type="ECO:0000256" key="4">
    <source>
        <dbReference type="PROSITE-ProRule" id="PRU00284"/>
    </source>
</evidence>
<keyword evidence="9" id="KW-1185">Reference proteome</keyword>
<accession>A0A7S9DWB6</accession>
<dbReference type="InterPro" id="IPR024478">
    <property type="entry name" value="HlyB_4HB_MCP"/>
</dbReference>
<dbReference type="FunFam" id="1.10.287.950:FF:000001">
    <property type="entry name" value="Methyl-accepting chemotaxis sensory transducer"/>
    <property type="match status" value="1"/>
</dbReference>
<comment type="similarity">
    <text evidence="3">Belongs to the methyl-accepting chemotaxis (MCP) protein family.</text>
</comment>
<dbReference type="Gene3D" id="6.10.340.10">
    <property type="match status" value="1"/>
</dbReference>
<dbReference type="Gene3D" id="1.10.287.950">
    <property type="entry name" value="Methyl-accepting chemotaxis protein"/>
    <property type="match status" value="1"/>
</dbReference>
<reference evidence="8 9" key="1">
    <citation type="submission" date="2020-11" db="EMBL/GenBank/DDBJ databases">
        <title>Complete genome sequence for Salinimonas sp. strain G2-b.</title>
        <authorList>
            <person name="Park S.-J."/>
        </authorList>
    </citation>
    <scope>NUCLEOTIDE SEQUENCE [LARGE SCALE GENOMIC DNA]</scope>
    <source>
        <strain evidence="8 9">G2-b</strain>
    </source>
</reference>
<feature type="domain" description="HAMP" evidence="7">
    <location>
        <begin position="343"/>
        <end position="395"/>
    </location>
</feature>
<keyword evidence="5" id="KW-0472">Membrane</keyword>
<dbReference type="PROSITE" id="PS50885">
    <property type="entry name" value="HAMP"/>
    <property type="match status" value="1"/>
</dbReference>
<dbReference type="GO" id="GO:0006935">
    <property type="term" value="P:chemotaxis"/>
    <property type="evidence" value="ECO:0007669"/>
    <property type="project" value="UniProtKB-ARBA"/>
</dbReference>
<dbReference type="SMART" id="SM00283">
    <property type="entry name" value="MA"/>
    <property type="match status" value="1"/>
</dbReference>
<dbReference type="Proteomes" id="UP000595095">
    <property type="component" value="Chromosome"/>
</dbReference>
<feature type="domain" description="Methyl-accepting transducer" evidence="6">
    <location>
        <begin position="400"/>
        <end position="636"/>
    </location>
</feature>
<dbReference type="PANTHER" id="PTHR32089:SF70">
    <property type="entry name" value="ENERGY TAXIS MODULATING METHYL ACCEPTING SENSORY TRANSDUCER"/>
    <property type="match status" value="1"/>
</dbReference>